<dbReference type="PANTHER" id="PTHR11409">
    <property type="entry name" value="ADENOSINE DEAMINASE"/>
    <property type="match status" value="1"/>
</dbReference>
<dbReference type="EC" id="3.5.4.4" evidence="4"/>
<dbReference type="GO" id="GO:0004000">
    <property type="term" value="F:adenosine deaminase activity"/>
    <property type="evidence" value="ECO:0007669"/>
    <property type="project" value="UniProtKB-ARBA"/>
</dbReference>
<dbReference type="GO" id="GO:0060169">
    <property type="term" value="P:negative regulation of adenosine receptor signaling pathway"/>
    <property type="evidence" value="ECO:0007669"/>
    <property type="project" value="TreeGrafter"/>
</dbReference>
<dbReference type="Gene3D" id="3.20.20.140">
    <property type="entry name" value="Metal-dependent hydrolases"/>
    <property type="match status" value="1"/>
</dbReference>
<dbReference type="GO" id="GO:0009897">
    <property type="term" value="C:external side of plasma membrane"/>
    <property type="evidence" value="ECO:0007669"/>
    <property type="project" value="TreeGrafter"/>
</dbReference>
<dbReference type="GO" id="GO:0046872">
    <property type="term" value="F:metal ion binding"/>
    <property type="evidence" value="ECO:0007669"/>
    <property type="project" value="UniProtKB-KW"/>
</dbReference>
<dbReference type="PANTHER" id="PTHR11409:SF43">
    <property type="entry name" value="ADENOSINE DEAMINASE"/>
    <property type="match status" value="1"/>
</dbReference>
<dbReference type="SUPFAM" id="SSF51556">
    <property type="entry name" value="Metallo-dependent hydrolases"/>
    <property type="match status" value="1"/>
</dbReference>
<dbReference type="AlphaFoldDB" id="A0A7J7JZL2"/>
<dbReference type="GO" id="GO:0005829">
    <property type="term" value="C:cytosol"/>
    <property type="evidence" value="ECO:0007669"/>
    <property type="project" value="TreeGrafter"/>
</dbReference>
<evidence type="ECO:0000256" key="3">
    <source>
        <dbReference type="ARBA" id="ARBA00006676"/>
    </source>
</evidence>
<dbReference type="EMBL" id="VXIV02001606">
    <property type="protein sequence ID" value="KAF6031417.1"/>
    <property type="molecule type" value="Genomic_DNA"/>
</dbReference>
<reference evidence="10" key="1">
    <citation type="submission" date="2020-06" db="EMBL/GenBank/DDBJ databases">
        <title>Draft genome of Bugula neritina, a colonial animal packing powerful symbionts and potential medicines.</title>
        <authorList>
            <person name="Rayko M."/>
        </authorList>
    </citation>
    <scope>NUCLEOTIDE SEQUENCE [LARGE SCALE GENOMIC DNA]</scope>
    <source>
        <strain evidence="10">Kwan_BN1</strain>
    </source>
</reference>
<evidence type="ECO:0000256" key="1">
    <source>
        <dbReference type="ARBA" id="ARBA00001947"/>
    </source>
</evidence>
<evidence type="ECO:0000313" key="10">
    <source>
        <dbReference type="EMBL" id="KAF6031417.1"/>
    </source>
</evidence>
<evidence type="ECO:0000256" key="8">
    <source>
        <dbReference type="ARBA" id="ARBA00022833"/>
    </source>
</evidence>
<dbReference type="InterPro" id="IPR006650">
    <property type="entry name" value="A/AMP_deam_AS"/>
</dbReference>
<dbReference type="GO" id="GO:0046103">
    <property type="term" value="P:inosine biosynthetic process"/>
    <property type="evidence" value="ECO:0007669"/>
    <property type="project" value="TreeGrafter"/>
</dbReference>
<evidence type="ECO:0000256" key="4">
    <source>
        <dbReference type="ARBA" id="ARBA00012784"/>
    </source>
</evidence>
<evidence type="ECO:0000313" key="11">
    <source>
        <dbReference type="Proteomes" id="UP000593567"/>
    </source>
</evidence>
<dbReference type="InterPro" id="IPR001365">
    <property type="entry name" value="A_deaminase_dom"/>
</dbReference>
<dbReference type="PROSITE" id="PS00485">
    <property type="entry name" value="A_DEAMINASE"/>
    <property type="match status" value="1"/>
</dbReference>
<keyword evidence="7" id="KW-0378">Hydrolase</keyword>
<evidence type="ECO:0000256" key="5">
    <source>
        <dbReference type="ARBA" id="ARBA00018099"/>
    </source>
</evidence>
<gene>
    <name evidence="10" type="ORF">EB796_010283</name>
</gene>
<dbReference type="InterPro" id="IPR032466">
    <property type="entry name" value="Metal_Hydrolase"/>
</dbReference>
<accession>A0A7J7JZL2</accession>
<dbReference type="GO" id="GO:0009168">
    <property type="term" value="P:purine ribonucleoside monophosphate biosynthetic process"/>
    <property type="evidence" value="ECO:0007669"/>
    <property type="project" value="InterPro"/>
</dbReference>
<dbReference type="Proteomes" id="UP000593567">
    <property type="component" value="Unassembled WGS sequence"/>
</dbReference>
<evidence type="ECO:0000256" key="7">
    <source>
        <dbReference type="ARBA" id="ARBA00022801"/>
    </source>
</evidence>
<comment type="cofactor">
    <cofactor evidence="1">
        <name>Zn(2+)</name>
        <dbReference type="ChEBI" id="CHEBI:29105"/>
    </cofactor>
</comment>
<keyword evidence="8" id="KW-0862">Zinc</keyword>
<name>A0A7J7JZL2_BUGNE</name>
<evidence type="ECO:0000259" key="9">
    <source>
        <dbReference type="Pfam" id="PF00962"/>
    </source>
</evidence>
<keyword evidence="11" id="KW-1185">Reference proteome</keyword>
<dbReference type="InterPro" id="IPR006330">
    <property type="entry name" value="Ado/ade_deaminase"/>
</dbReference>
<comment type="subcellular location">
    <subcellularLocation>
        <location evidence="2">Cell membrane</location>
        <topology evidence="2">Peripheral membrane protein</topology>
        <orientation evidence="2">Extracellular side</orientation>
    </subcellularLocation>
</comment>
<evidence type="ECO:0000256" key="6">
    <source>
        <dbReference type="ARBA" id="ARBA00022723"/>
    </source>
</evidence>
<dbReference type="NCBIfam" id="TIGR01430">
    <property type="entry name" value="aden_deam"/>
    <property type="match status" value="1"/>
</dbReference>
<keyword evidence="6" id="KW-0479">Metal-binding</keyword>
<dbReference type="GO" id="GO:0043103">
    <property type="term" value="P:hypoxanthine salvage"/>
    <property type="evidence" value="ECO:0007669"/>
    <property type="project" value="TreeGrafter"/>
</dbReference>
<feature type="domain" description="Adenosine deaminase" evidence="9">
    <location>
        <begin position="65"/>
        <end position="389"/>
    </location>
</feature>
<dbReference type="OrthoDB" id="272271at2759"/>
<comment type="caution">
    <text evidence="10">The sequence shown here is derived from an EMBL/GenBank/DDBJ whole genome shotgun (WGS) entry which is preliminary data.</text>
</comment>
<sequence>MLRNNAYPVIRKQLRYLYSFKCNQPDSHTYSKKSFSPALTYFQHFLNRSFQTTSNMTSNFQITAKVQLHVHLDGSPRLTSILPLARKRGITLPVSTEEELRKAVVMTQPETLPKFLDRFKYFAPAYTGSLDAIRQLAREFAEDMAADDVIYSEPRYCPHLLIGDSKITADEIVEAVNDEYSKAEQKLNIKLRQILCCIRDFPEYSLDIARLCEKYKGKGVVAIDIAGDESGAALDPRHVEAFDKAKAAGVHRTVHAGESTVAAVPVAIDELHANRIGHGYHTVENEALYQKLLRMRMHFECCPNSSIFTGACKPDWAKHPIKRFADDNFSFSLSTDDPVITDTNLSQEFDVVQNKIGVSKLRLLKTIYDGARNAFLPDAEKTELLNKLNSVYNPPIEQLYFILLSINFISLVNYKFHNLCCNNITVCVSSINICDYLIGIIFYMNVYVVPYNLIYTSTKNSNISKYKNHIFMIFGNFDVYIIIF</sequence>
<comment type="similarity">
    <text evidence="3">Belongs to the metallo-dependent hydrolases superfamily. Adenosine and AMP deaminases family.</text>
</comment>
<dbReference type="GO" id="GO:0006154">
    <property type="term" value="P:adenosine catabolic process"/>
    <property type="evidence" value="ECO:0007669"/>
    <property type="project" value="TreeGrafter"/>
</dbReference>
<evidence type="ECO:0000256" key="2">
    <source>
        <dbReference type="ARBA" id="ARBA00004296"/>
    </source>
</evidence>
<organism evidence="10 11">
    <name type="scientific">Bugula neritina</name>
    <name type="common">Brown bryozoan</name>
    <name type="synonym">Sertularia neritina</name>
    <dbReference type="NCBI Taxonomy" id="10212"/>
    <lineage>
        <taxon>Eukaryota</taxon>
        <taxon>Metazoa</taxon>
        <taxon>Spiralia</taxon>
        <taxon>Lophotrochozoa</taxon>
        <taxon>Bryozoa</taxon>
        <taxon>Gymnolaemata</taxon>
        <taxon>Cheilostomatida</taxon>
        <taxon>Flustrina</taxon>
        <taxon>Buguloidea</taxon>
        <taxon>Bugulidae</taxon>
        <taxon>Bugula</taxon>
    </lineage>
</organism>
<proteinExistence type="inferred from homology"/>
<protein>
    <recommendedName>
        <fullName evidence="5">Adenosine deaminase</fullName>
        <ecNumber evidence="4">3.5.4.4</ecNumber>
    </recommendedName>
</protein>
<dbReference type="Pfam" id="PF00962">
    <property type="entry name" value="A_deaminase"/>
    <property type="match status" value="1"/>
</dbReference>